<evidence type="ECO:0000256" key="7">
    <source>
        <dbReference type="RuleBase" id="RU369025"/>
    </source>
</evidence>
<comment type="caution">
    <text evidence="10">The sequence shown here is derived from an EMBL/GenBank/DDBJ whole genome shotgun (WGS) entry which is preliminary data.</text>
</comment>
<dbReference type="Proteomes" id="UP000194841">
    <property type="component" value="Unassembled WGS sequence"/>
</dbReference>
<dbReference type="GO" id="GO:0005886">
    <property type="term" value="C:plasma membrane"/>
    <property type="evidence" value="ECO:0007669"/>
    <property type="project" value="UniProtKB-SubCell"/>
</dbReference>
<comment type="subcellular location">
    <subcellularLocation>
        <location evidence="7">Cell inner membrane</location>
        <topology evidence="7">Multi-pass membrane protein</topology>
    </subcellularLocation>
    <subcellularLocation>
        <location evidence="1">Cell membrane</location>
        <topology evidence="1">Multi-pass membrane protein</topology>
    </subcellularLocation>
</comment>
<evidence type="ECO:0000256" key="5">
    <source>
        <dbReference type="ARBA" id="ARBA00022989"/>
    </source>
</evidence>
<dbReference type="InterPro" id="IPR010920">
    <property type="entry name" value="LSM_dom_sf"/>
</dbReference>
<dbReference type="InterPro" id="IPR045275">
    <property type="entry name" value="MscS_archaea/bacteria_type"/>
</dbReference>
<dbReference type="InterPro" id="IPR023408">
    <property type="entry name" value="MscS_beta-dom_sf"/>
</dbReference>
<dbReference type="Pfam" id="PF00924">
    <property type="entry name" value="MS_channel_2nd"/>
    <property type="match status" value="1"/>
</dbReference>
<protein>
    <recommendedName>
        <fullName evidence="7">Small-conductance mechanosensitive channel</fullName>
    </recommendedName>
</protein>
<dbReference type="Gene3D" id="1.10.287.1260">
    <property type="match status" value="1"/>
</dbReference>
<dbReference type="InterPro" id="IPR049278">
    <property type="entry name" value="MS_channel_C"/>
</dbReference>
<keyword evidence="11" id="KW-1185">Reference proteome</keyword>
<keyword evidence="6 7" id="KW-0472">Membrane</keyword>
<comment type="subunit">
    <text evidence="7">Homoheptamer.</text>
</comment>
<comment type="similarity">
    <text evidence="2 7">Belongs to the MscS (TC 1.A.23) family.</text>
</comment>
<dbReference type="Pfam" id="PF21082">
    <property type="entry name" value="MS_channel_3rd"/>
    <property type="match status" value="1"/>
</dbReference>
<feature type="domain" description="Mechanosensitive ion channel MscS C-terminal" evidence="9">
    <location>
        <begin position="183"/>
        <end position="261"/>
    </location>
</feature>
<reference evidence="10 11" key="1">
    <citation type="submission" date="2017-02" db="EMBL/GenBank/DDBJ databases">
        <title>Pseudoalteromonas ulvae TC14 Genome.</title>
        <authorList>
            <person name="Molmeret M."/>
        </authorList>
    </citation>
    <scope>NUCLEOTIDE SEQUENCE [LARGE SCALE GENOMIC DNA]</scope>
    <source>
        <strain evidence="10">TC14</strain>
    </source>
</reference>
<keyword evidence="5 7" id="KW-1133">Transmembrane helix</keyword>
<dbReference type="EMBL" id="MWPV01000002">
    <property type="protein sequence ID" value="OUL58651.1"/>
    <property type="molecule type" value="Genomic_DNA"/>
</dbReference>
<keyword evidence="7" id="KW-0997">Cell inner membrane</keyword>
<feature type="domain" description="Mechanosensitive ion channel MscS" evidence="8">
    <location>
        <begin position="110"/>
        <end position="173"/>
    </location>
</feature>
<dbReference type="PANTHER" id="PTHR30221:SF1">
    <property type="entry name" value="SMALL-CONDUCTANCE MECHANOSENSITIVE CHANNEL"/>
    <property type="match status" value="1"/>
</dbReference>
<dbReference type="AlphaFoldDB" id="A0A244CST3"/>
<dbReference type="RefSeq" id="WP_086743954.1">
    <property type="nucleotide sequence ID" value="NZ_MWPV01000002.1"/>
</dbReference>
<accession>A0A244CST3</accession>
<comment type="function">
    <text evidence="7">Mechanosensitive channel that participates in the regulation of osmotic pressure changes within the cell, opening in response to stretch forces in the membrane lipid bilayer, without the need for other proteins. Contributes to normal resistance to hypoosmotic shock. Forms an ion channel of 1.0 nanosiemens conductance with a slight preference for anions.</text>
</comment>
<dbReference type="Gene3D" id="2.30.30.60">
    <property type="match status" value="1"/>
</dbReference>
<comment type="caution">
    <text evidence="7">Lacks conserved residue(s) required for the propagation of feature annotation.</text>
</comment>
<keyword evidence="7" id="KW-0407">Ion channel</keyword>
<keyword evidence="4 7" id="KW-0812">Transmembrane</keyword>
<evidence type="ECO:0000256" key="4">
    <source>
        <dbReference type="ARBA" id="ARBA00022692"/>
    </source>
</evidence>
<evidence type="ECO:0000313" key="10">
    <source>
        <dbReference type="EMBL" id="OUL58651.1"/>
    </source>
</evidence>
<dbReference type="SUPFAM" id="SSF50182">
    <property type="entry name" value="Sm-like ribonucleoproteins"/>
    <property type="match status" value="1"/>
</dbReference>
<feature type="transmembrane region" description="Helical" evidence="7">
    <location>
        <begin position="61"/>
        <end position="83"/>
    </location>
</feature>
<dbReference type="InterPro" id="IPR008910">
    <property type="entry name" value="MSC_TM_helix"/>
</dbReference>
<proteinExistence type="inferred from homology"/>
<dbReference type="GO" id="GO:0008381">
    <property type="term" value="F:mechanosensitive monoatomic ion channel activity"/>
    <property type="evidence" value="ECO:0007669"/>
    <property type="project" value="InterPro"/>
</dbReference>
<feature type="transmembrane region" description="Helical" evidence="7">
    <location>
        <begin position="89"/>
        <end position="107"/>
    </location>
</feature>
<dbReference type="InterPro" id="IPR011066">
    <property type="entry name" value="MscS_channel_C_sf"/>
</dbReference>
<dbReference type="OrthoDB" id="9809206at2"/>
<evidence type="ECO:0000256" key="1">
    <source>
        <dbReference type="ARBA" id="ARBA00004651"/>
    </source>
</evidence>
<dbReference type="InterPro" id="IPR011014">
    <property type="entry name" value="MscS_channel_TM-2"/>
</dbReference>
<keyword evidence="7" id="KW-0406">Ion transport</keyword>
<keyword evidence="7" id="KW-0813">Transport</keyword>
<evidence type="ECO:0000259" key="8">
    <source>
        <dbReference type="Pfam" id="PF00924"/>
    </source>
</evidence>
<keyword evidence="3" id="KW-1003">Cell membrane</keyword>
<dbReference type="PANTHER" id="PTHR30221">
    <property type="entry name" value="SMALL-CONDUCTANCE MECHANOSENSITIVE CHANNEL"/>
    <property type="match status" value="1"/>
</dbReference>
<name>A0A244CST3_PSEDV</name>
<dbReference type="InterPro" id="IPR006685">
    <property type="entry name" value="MscS_channel_2nd"/>
</dbReference>
<evidence type="ECO:0000256" key="2">
    <source>
        <dbReference type="ARBA" id="ARBA00008017"/>
    </source>
</evidence>
<dbReference type="Pfam" id="PF05552">
    <property type="entry name" value="MS_channel_1st_1"/>
    <property type="match status" value="1"/>
</dbReference>
<dbReference type="SUPFAM" id="SSF82689">
    <property type="entry name" value="Mechanosensitive channel protein MscS (YggB), C-terminal domain"/>
    <property type="match status" value="1"/>
</dbReference>
<dbReference type="Gene3D" id="3.30.70.100">
    <property type="match status" value="1"/>
</dbReference>
<evidence type="ECO:0000259" key="9">
    <source>
        <dbReference type="Pfam" id="PF21082"/>
    </source>
</evidence>
<sequence>MIENEIKQLEKVYDILTEYLVTYSFQLVAALFILLIGLWAAKKLSKIVFNVLAKNNVDVTLNNFISNVVKVLLIITFVIVALGKIGISVTPFVAAIGAASLGAGLALQGMLSNYGAGLAIIATRPFVVGDTIFVNGVFGQVSAIELGVTILTNEDRVEITIPNKHIMGEIIHNSFAYSLVEGAIGIAYHEDPEHAIAIIKQSLKALPSLSSTQESQIGINEFADSSIVIGYRYWVATEKLIATKMEANLAVFNALKHAKITIPFPQREITIKQG</sequence>
<feature type="transmembrane region" description="Helical" evidence="7">
    <location>
        <begin position="20"/>
        <end position="41"/>
    </location>
</feature>
<evidence type="ECO:0000256" key="3">
    <source>
        <dbReference type="ARBA" id="ARBA00022475"/>
    </source>
</evidence>
<organism evidence="10 11">
    <name type="scientific">Pseudoalteromonas ulvae</name>
    <dbReference type="NCBI Taxonomy" id="107327"/>
    <lineage>
        <taxon>Bacteria</taxon>
        <taxon>Pseudomonadati</taxon>
        <taxon>Pseudomonadota</taxon>
        <taxon>Gammaproteobacteria</taxon>
        <taxon>Alteromonadales</taxon>
        <taxon>Pseudoalteromonadaceae</taxon>
        <taxon>Pseudoalteromonas</taxon>
    </lineage>
</organism>
<evidence type="ECO:0000256" key="6">
    <source>
        <dbReference type="ARBA" id="ARBA00023136"/>
    </source>
</evidence>
<evidence type="ECO:0000313" key="11">
    <source>
        <dbReference type="Proteomes" id="UP000194841"/>
    </source>
</evidence>
<dbReference type="SUPFAM" id="SSF82861">
    <property type="entry name" value="Mechanosensitive channel protein MscS (YggB), transmembrane region"/>
    <property type="match status" value="1"/>
</dbReference>
<gene>
    <name evidence="10" type="ORF">B1199_10070</name>
</gene>